<keyword evidence="3 5" id="KW-0326">Glycosidase</keyword>
<dbReference type="SMART" id="SM00710">
    <property type="entry name" value="PbH1"/>
    <property type="match status" value="4"/>
</dbReference>
<evidence type="ECO:0000256" key="4">
    <source>
        <dbReference type="PROSITE-ProRule" id="PRU10052"/>
    </source>
</evidence>
<dbReference type="Gene3D" id="2.160.20.10">
    <property type="entry name" value="Single-stranded right-handed beta-helix, Pectin lyase-like"/>
    <property type="match status" value="1"/>
</dbReference>
<dbReference type="InterPro" id="IPR011050">
    <property type="entry name" value="Pectin_lyase_fold/virulence"/>
</dbReference>
<dbReference type="PROSITE" id="PS00502">
    <property type="entry name" value="POLYGALACTURONASE"/>
    <property type="match status" value="1"/>
</dbReference>
<dbReference type="GO" id="GO:0005975">
    <property type="term" value="P:carbohydrate metabolic process"/>
    <property type="evidence" value="ECO:0007669"/>
    <property type="project" value="InterPro"/>
</dbReference>
<dbReference type="GO" id="GO:0004650">
    <property type="term" value="F:polygalacturonase activity"/>
    <property type="evidence" value="ECO:0007669"/>
    <property type="project" value="InterPro"/>
</dbReference>
<evidence type="ECO:0000313" key="7">
    <source>
        <dbReference type="EMBL" id="OXA63020.1"/>
    </source>
</evidence>
<keyword evidence="8" id="KW-1185">Reference proteome</keyword>
<dbReference type="InterPro" id="IPR012334">
    <property type="entry name" value="Pectin_lyas_fold"/>
</dbReference>
<dbReference type="SUPFAM" id="SSF51126">
    <property type="entry name" value="Pectin lyase-like"/>
    <property type="match status" value="1"/>
</dbReference>
<keyword evidence="2 5" id="KW-0378">Hydrolase</keyword>
<reference evidence="7 8" key="1">
    <citation type="submission" date="2015-12" db="EMBL/GenBank/DDBJ databases">
        <title>The genome of Folsomia candida.</title>
        <authorList>
            <person name="Faddeeva A."/>
            <person name="Derks M.F."/>
            <person name="Anvar Y."/>
            <person name="Smit S."/>
            <person name="Van Straalen N."/>
            <person name="Roelofs D."/>
        </authorList>
    </citation>
    <scope>NUCLEOTIDE SEQUENCE [LARGE SCALE GENOMIC DNA]</scope>
    <source>
        <strain evidence="7 8">VU population</strain>
        <tissue evidence="7">Whole body</tissue>
    </source>
</reference>
<evidence type="ECO:0000313" key="8">
    <source>
        <dbReference type="Proteomes" id="UP000198287"/>
    </source>
</evidence>
<accession>A0A226F0W7</accession>
<organism evidence="7 8">
    <name type="scientific">Folsomia candida</name>
    <name type="common">Springtail</name>
    <dbReference type="NCBI Taxonomy" id="158441"/>
    <lineage>
        <taxon>Eukaryota</taxon>
        <taxon>Metazoa</taxon>
        <taxon>Ecdysozoa</taxon>
        <taxon>Arthropoda</taxon>
        <taxon>Hexapoda</taxon>
        <taxon>Collembola</taxon>
        <taxon>Entomobryomorpha</taxon>
        <taxon>Isotomoidea</taxon>
        <taxon>Isotomidae</taxon>
        <taxon>Proisotominae</taxon>
        <taxon>Folsomia</taxon>
    </lineage>
</organism>
<proteinExistence type="inferred from homology"/>
<evidence type="ECO:0000256" key="1">
    <source>
        <dbReference type="ARBA" id="ARBA00008834"/>
    </source>
</evidence>
<dbReference type="EMBL" id="LNIX01000001">
    <property type="protein sequence ID" value="OXA63020.1"/>
    <property type="molecule type" value="Genomic_DNA"/>
</dbReference>
<evidence type="ECO:0000256" key="5">
    <source>
        <dbReference type="RuleBase" id="RU361169"/>
    </source>
</evidence>
<dbReference type="InterPro" id="IPR006626">
    <property type="entry name" value="PbH1"/>
</dbReference>
<dbReference type="InterPro" id="IPR000743">
    <property type="entry name" value="Glyco_hydro_28"/>
</dbReference>
<comment type="similarity">
    <text evidence="1 5">Belongs to the glycosyl hydrolase 28 family.</text>
</comment>
<evidence type="ECO:0000256" key="2">
    <source>
        <dbReference type="ARBA" id="ARBA00022801"/>
    </source>
</evidence>
<keyword evidence="6" id="KW-0732">Signal</keyword>
<feature type="active site" evidence="4">
    <location>
        <position position="331"/>
    </location>
</feature>
<protein>
    <submittedName>
        <fullName evidence="7">Putative polygalacturonase</fullName>
    </submittedName>
</protein>
<dbReference type="OrthoDB" id="187139at2759"/>
<feature type="chain" id="PRO_5013189184" evidence="6">
    <location>
        <begin position="25"/>
        <end position="486"/>
    </location>
</feature>
<gene>
    <name evidence="7" type="ORF">Fcan01_03349</name>
</gene>
<dbReference type="InterPro" id="IPR051801">
    <property type="entry name" value="GH28_Enzymes"/>
</dbReference>
<dbReference type="AlphaFoldDB" id="A0A226F0W7"/>
<evidence type="ECO:0000256" key="6">
    <source>
        <dbReference type="SAM" id="SignalP"/>
    </source>
</evidence>
<name>A0A226F0W7_FOLCA</name>
<dbReference type="Pfam" id="PF00295">
    <property type="entry name" value="Glyco_hydro_28"/>
    <property type="match status" value="1"/>
</dbReference>
<feature type="signal peptide" evidence="6">
    <location>
        <begin position="1"/>
        <end position="24"/>
    </location>
</feature>
<sequence length="486" mass="53873">MGKPSASPLFFTLLLIFCTSGIRCQTDPWDEVPTILSRIQANIPTFPDVTFNILDYGALPSANADDVEAPANVVEANSNAFRNAIGLANIFGGGTVLVPNGTFITGPITLRSNVNLHLSTPSTIIRFTRNTTAYPLVFTRWEGIELINYSPFVYAFEQENLGLTGSGILDGNCDCDNWWPWKGTWSRQCWVTTPENQTNARNALFQMAEDETPVEERVFGEGHFLRPQFIQPYRSKNILIEGITITNSPMWIVHPVLCDNIVIRNLNITSLGPNSDGVDPESCKDVWIHNVTFMNGDDDIAIKSGRNQDGRRVNVSSENIVIQDCRMANGHGGLTLGSCISGGVKNVFAERIFLSSESLDTAIRIKNNALRGGLLERFFLRDITVGRVAKQVIEVDFFYEEGPDAGYVPVIKDFVIQNLTLQDGAPYTCYMKGYPGHPSTSFVGLKLENATFNGIENDPHYVAENVDDIITLNVVVNGVLWEYQQE</sequence>
<dbReference type="PANTHER" id="PTHR31339:SF9">
    <property type="entry name" value="PLASMIN AND FIBRONECTIN-BINDING PROTEIN A"/>
    <property type="match status" value="1"/>
</dbReference>
<dbReference type="PANTHER" id="PTHR31339">
    <property type="entry name" value="PECTIN LYASE-RELATED"/>
    <property type="match status" value="1"/>
</dbReference>
<evidence type="ECO:0000256" key="3">
    <source>
        <dbReference type="ARBA" id="ARBA00023295"/>
    </source>
</evidence>
<dbReference type="Proteomes" id="UP000198287">
    <property type="component" value="Unassembled WGS sequence"/>
</dbReference>
<comment type="caution">
    <text evidence="7">The sequence shown here is derived from an EMBL/GenBank/DDBJ whole genome shotgun (WGS) entry which is preliminary data.</text>
</comment>
<dbReference type="STRING" id="158441.A0A226F0W7"/>